<dbReference type="EMBL" id="LGCI01000002">
    <property type="protein sequence ID" value="KOY84187.1"/>
    <property type="molecule type" value="Genomic_DNA"/>
</dbReference>
<reference evidence="2 3" key="1">
    <citation type="submission" date="2015-07" db="EMBL/GenBank/DDBJ databases">
        <title>Genome sequencing project for genomic taxonomy and phylogenomics of Bacillus-like bacteria.</title>
        <authorList>
            <person name="Liu B."/>
            <person name="Wang J."/>
            <person name="Zhu Y."/>
            <person name="Liu G."/>
            <person name="Chen Q."/>
            <person name="Chen Z."/>
            <person name="Che J."/>
            <person name="Ge C."/>
            <person name="Shi H."/>
            <person name="Pan Z."/>
            <person name="Liu X."/>
        </authorList>
    </citation>
    <scope>NUCLEOTIDE SEQUENCE [LARGE SCALE GENOMIC DNA]</scope>
    <source>
        <strain evidence="2 3">DSM 54</strain>
    </source>
</reference>
<evidence type="ECO:0000313" key="2">
    <source>
        <dbReference type="EMBL" id="KOY84187.1"/>
    </source>
</evidence>
<accession>A0A0N0CXD6</accession>
<feature type="transmembrane region" description="Helical" evidence="1">
    <location>
        <begin position="6"/>
        <end position="26"/>
    </location>
</feature>
<organism evidence="2 3">
    <name type="scientific">Lysinibacillus macroides</name>
    <dbReference type="NCBI Taxonomy" id="33935"/>
    <lineage>
        <taxon>Bacteria</taxon>
        <taxon>Bacillati</taxon>
        <taxon>Bacillota</taxon>
        <taxon>Bacilli</taxon>
        <taxon>Bacillales</taxon>
        <taxon>Bacillaceae</taxon>
        <taxon>Lysinibacillus</taxon>
    </lineage>
</organism>
<protein>
    <submittedName>
        <fullName evidence="2">Uncharacterized protein</fullName>
    </submittedName>
</protein>
<keyword evidence="1" id="KW-0472">Membrane</keyword>
<dbReference type="AlphaFoldDB" id="A0A0N0CXD6"/>
<evidence type="ECO:0000256" key="1">
    <source>
        <dbReference type="SAM" id="Phobius"/>
    </source>
</evidence>
<comment type="caution">
    <text evidence="2">The sequence shown here is derived from an EMBL/GenBank/DDBJ whole genome shotgun (WGS) entry which is preliminary data.</text>
</comment>
<keyword evidence="3" id="KW-1185">Reference proteome</keyword>
<keyword evidence="1" id="KW-0812">Transmembrane</keyword>
<proteinExistence type="predicted"/>
<evidence type="ECO:0000313" key="3">
    <source>
        <dbReference type="Proteomes" id="UP000037977"/>
    </source>
</evidence>
<name>A0A0N0CXD6_9BACI</name>
<dbReference type="OrthoDB" id="2740190at2"/>
<gene>
    <name evidence="2" type="ORF">ADM90_01935</name>
</gene>
<keyword evidence="1" id="KW-1133">Transmembrane helix</keyword>
<dbReference type="PATRIC" id="fig|33935.3.peg.3244"/>
<dbReference type="RefSeq" id="WP_053993383.1">
    <property type="nucleotide sequence ID" value="NZ_CP065643.1"/>
</dbReference>
<dbReference type="Proteomes" id="UP000037977">
    <property type="component" value="Unassembled WGS sequence"/>
</dbReference>
<sequence>MYFSNIQILMLVFAFIIAVLGAVKMYQIKKEYLVKQKELEVESEKIELERLKITATPEEISK</sequence>